<dbReference type="EMBL" id="KV875108">
    <property type="protein sequence ID" value="OIW23104.1"/>
    <property type="molecule type" value="Genomic_DNA"/>
</dbReference>
<dbReference type="InParanoid" id="A0A1J7IZR1"/>
<dbReference type="Proteomes" id="UP000182658">
    <property type="component" value="Unassembled WGS sequence"/>
</dbReference>
<keyword evidence="2" id="KW-1185">Reference proteome</keyword>
<reference evidence="1 2" key="1">
    <citation type="submission" date="2016-10" db="EMBL/GenBank/DDBJ databases">
        <title>Draft genome sequence of Coniochaeta ligniaria NRRL30616, a lignocellulolytic fungus for bioabatement of inhibitors in plant biomass hydrolysates.</title>
        <authorList>
            <consortium name="DOE Joint Genome Institute"/>
            <person name="Jimenez D.J."/>
            <person name="Hector R.E."/>
            <person name="Riley R."/>
            <person name="Sun H."/>
            <person name="Grigoriev I.V."/>
            <person name="Van Elsas J.D."/>
            <person name="Nichols N.N."/>
        </authorList>
    </citation>
    <scope>NUCLEOTIDE SEQUENCE [LARGE SCALE GENOMIC DNA]</scope>
    <source>
        <strain evidence="1 2">NRRL 30616</strain>
    </source>
</reference>
<gene>
    <name evidence="1" type="ORF">CONLIGDRAFT_142813</name>
</gene>
<dbReference type="AlphaFoldDB" id="A0A1J7IZR1"/>
<organism evidence="1 2">
    <name type="scientific">Coniochaeta ligniaria NRRL 30616</name>
    <dbReference type="NCBI Taxonomy" id="1408157"/>
    <lineage>
        <taxon>Eukaryota</taxon>
        <taxon>Fungi</taxon>
        <taxon>Dikarya</taxon>
        <taxon>Ascomycota</taxon>
        <taxon>Pezizomycotina</taxon>
        <taxon>Sordariomycetes</taxon>
        <taxon>Sordariomycetidae</taxon>
        <taxon>Coniochaetales</taxon>
        <taxon>Coniochaetaceae</taxon>
        <taxon>Coniochaeta</taxon>
    </lineage>
</organism>
<sequence>MLVQAAQVSTACSSMGHLRAVCYSDTIGKARHPRVSLGSQFSTMLALSVPCKARSPPWHPWCEELTRDESNLRPNRCSIYKHLFNHTSSPGTIPSSQYSWNGNHILVINAVTPPARSIFRHTLLLESRRELVLRFRLASAELIVRIPFLWRSTFAMQQVALICCAAVTTSSPRSRRVPRRTFRCHGHHQGDLAGENAGAGYSCNGRACRRRCWMLYLSLVLLLSPVLSAPE</sequence>
<evidence type="ECO:0000313" key="2">
    <source>
        <dbReference type="Proteomes" id="UP000182658"/>
    </source>
</evidence>
<name>A0A1J7IZR1_9PEZI</name>
<evidence type="ECO:0000313" key="1">
    <source>
        <dbReference type="EMBL" id="OIW23104.1"/>
    </source>
</evidence>
<proteinExistence type="predicted"/>
<accession>A0A1J7IZR1</accession>
<protein>
    <submittedName>
        <fullName evidence="1">Uncharacterized protein</fullName>
    </submittedName>
</protein>